<protein>
    <submittedName>
        <fullName evidence="1">Uncharacterized protein</fullName>
    </submittedName>
</protein>
<accession>A0ABU6VYJ2</accession>
<dbReference type="Proteomes" id="UP001341840">
    <property type="component" value="Unassembled WGS sequence"/>
</dbReference>
<keyword evidence="2" id="KW-1185">Reference proteome</keyword>
<feature type="non-terminal residue" evidence="1">
    <location>
        <position position="1"/>
    </location>
</feature>
<proteinExistence type="predicted"/>
<organism evidence="1 2">
    <name type="scientific">Stylosanthes scabra</name>
    <dbReference type="NCBI Taxonomy" id="79078"/>
    <lineage>
        <taxon>Eukaryota</taxon>
        <taxon>Viridiplantae</taxon>
        <taxon>Streptophyta</taxon>
        <taxon>Embryophyta</taxon>
        <taxon>Tracheophyta</taxon>
        <taxon>Spermatophyta</taxon>
        <taxon>Magnoliopsida</taxon>
        <taxon>eudicotyledons</taxon>
        <taxon>Gunneridae</taxon>
        <taxon>Pentapetalae</taxon>
        <taxon>rosids</taxon>
        <taxon>fabids</taxon>
        <taxon>Fabales</taxon>
        <taxon>Fabaceae</taxon>
        <taxon>Papilionoideae</taxon>
        <taxon>50 kb inversion clade</taxon>
        <taxon>dalbergioids sensu lato</taxon>
        <taxon>Dalbergieae</taxon>
        <taxon>Pterocarpus clade</taxon>
        <taxon>Stylosanthes</taxon>
    </lineage>
</organism>
<name>A0ABU6VYJ2_9FABA</name>
<sequence length="80" mass="8583">HGRVQTVRGPIPLGPQALIRDGRELCPVNTENEVHAVQGVHKLPPFHCRGGVAGEGVSARVAQRLEFPTVTSTLPQPDTE</sequence>
<reference evidence="1 2" key="1">
    <citation type="journal article" date="2023" name="Plants (Basel)">
        <title>Bridging the Gap: Combining Genomics and Transcriptomics Approaches to Understand Stylosanthes scabra, an Orphan Legume from the Brazilian Caatinga.</title>
        <authorList>
            <person name="Ferreira-Neto J.R.C."/>
            <person name="da Silva M.D."/>
            <person name="Binneck E."/>
            <person name="de Melo N.F."/>
            <person name="da Silva R.H."/>
            <person name="de Melo A.L.T.M."/>
            <person name="Pandolfi V."/>
            <person name="Bustamante F.O."/>
            <person name="Brasileiro-Vidal A.C."/>
            <person name="Benko-Iseppon A.M."/>
        </authorList>
    </citation>
    <scope>NUCLEOTIDE SEQUENCE [LARGE SCALE GENOMIC DNA]</scope>
    <source>
        <tissue evidence="1">Leaves</tissue>
    </source>
</reference>
<evidence type="ECO:0000313" key="1">
    <source>
        <dbReference type="EMBL" id="MED6177500.1"/>
    </source>
</evidence>
<dbReference type="EMBL" id="JASCZI010153588">
    <property type="protein sequence ID" value="MED6177500.1"/>
    <property type="molecule type" value="Genomic_DNA"/>
</dbReference>
<evidence type="ECO:0000313" key="2">
    <source>
        <dbReference type="Proteomes" id="UP001341840"/>
    </source>
</evidence>
<gene>
    <name evidence="1" type="ORF">PIB30_098693</name>
</gene>
<comment type="caution">
    <text evidence="1">The sequence shown here is derived from an EMBL/GenBank/DDBJ whole genome shotgun (WGS) entry which is preliminary data.</text>
</comment>